<protein>
    <submittedName>
        <fullName evidence="3">Putative rhamnogalacturonate lyase C</fullName>
    </submittedName>
</protein>
<comment type="caution">
    <text evidence="3">The sequence shown here is derived from an EMBL/GenBank/DDBJ whole genome shotgun (WGS) entry which is preliminary data.</text>
</comment>
<feature type="region of interest" description="Disordered" evidence="1">
    <location>
        <begin position="248"/>
        <end position="297"/>
    </location>
</feature>
<evidence type="ECO:0000256" key="1">
    <source>
        <dbReference type="SAM" id="MobiDB-lite"/>
    </source>
</evidence>
<gene>
    <name evidence="3" type="primary">rglC_2</name>
    <name evidence="3" type="ORF">LOCC1_G005145</name>
</gene>
<sequence>PHSMTDQQPPATNPAALRKTRFVCISDTHNATPGGAFKLPKGDVLLHCGDMTNQGSFSELQKTLKWIEEADFEAKIVVAGNHDITLHADFYNQHGSRFHNQEPQDPAKCIQLLQQSPPIIWLKHEAAIINLSSPTGPQTTFKIFGSPYSPAKNLWAFGYSTEEADNLWDRIPLDSDIVITHTPPKYHCDERRDRRAAGCDGLRNALWRVRPRLAVCGHVHDGRGSEIVRWDLQHTSIKYKEDNVEIWEDPGHDNKKMSLVDLSSKKRKPIQNDGSRGDWNMSNPEPSVDSPRPLTGLPDDLTELLSTSKDPKLSVEAGVSQISTSSLAVPPQLFSAATRGQGGIPPSQWCDLEALSGRMGRKETCIINAAIMASSWPHGIRGGKKFNKPIVVDIDLPTWHT</sequence>
<evidence type="ECO:0000259" key="2">
    <source>
        <dbReference type="Pfam" id="PF00149"/>
    </source>
</evidence>
<dbReference type="InterPro" id="IPR029052">
    <property type="entry name" value="Metallo-depent_PP-like"/>
</dbReference>
<dbReference type="PANTHER" id="PTHR12905:SF16">
    <property type="entry name" value="SER_THR PROTEIN PHOSPHATASE FAMILY PROTEIN (AFU_ORTHOLOGUE AFUA_1G06000)"/>
    <property type="match status" value="1"/>
</dbReference>
<evidence type="ECO:0000313" key="3">
    <source>
        <dbReference type="EMBL" id="TVY41460.1"/>
    </source>
</evidence>
<dbReference type="InterPro" id="IPR004843">
    <property type="entry name" value="Calcineurin-like_PHP"/>
</dbReference>
<feature type="domain" description="Calcineurin-like phosphoesterase" evidence="2">
    <location>
        <begin position="21"/>
        <end position="221"/>
    </location>
</feature>
<dbReference type="Proteomes" id="UP000443090">
    <property type="component" value="Unassembled WGS sequence"/>
</dbReference>
<dbReference type="InterPro" id="IPR051693">
    <property type="entry name" value="UPF0046_metallophosphoest"/>
</dbReference>
<reference evidence="3 4" key="1">
    <citation type="submission" date="2018-05" db="EMBL/GenBank/DDBJ databases">
        <title>Genome sequencing and assembly of the regulated plant pathogen Lachnellula willkommii and related sister species for the development of diagnostic species identification markers.</title>
        <authorList>
            <person name="Giroux E."/>
            <person name="Bilodeau G."/>
        </authorList>
    </citation>
    <scope>NUCLEOTIDE SEQUENCE [LARGE SCALE GENOMIC DNA]</scope>
    <source>
        <strain evidence="3 4">CBS 160.35</strain>
    </source>
</reference>
<feature type="compositionally biased region" description="Basic and acidic residues" evidence="1">
    <location>
        <begin position="248"/>
        <end position="258"/>
    </location>
</feature>
<dbReference type="SUPFAM" id="SSF56300">
    <property type="entry name" value="Metallo-dependent phosphatases"/>
    <property type="match status" value="1"/>
</dbReference>
<dbReference type="GO" id="GO:0016787">
    <property type="term" value="F:hydrolase activity"/>
    <property type="evidence" value="ECO:0007669"/>
    <property type="project" value="InterPro"/>
</dbReference>
<organism evidence="3 4">
    <name type="scientific">Lachnellula occidentalis</name>
    <dbReference type="NCBI Taxonomy" id="215460"/>
    <lineage>
        <taxon>Eukaryota</taxon>
        <taxon>Fungi</taxon>
        <taxon>Dikarya</taxon>
        <taxon>Ascomycota</taxon>
        <taxon>Pezizomycotina</taxon>
        <taxon>Leotiomycetes</taxon>
        <taxon>Helotiales</taxon>
        <taxon>Lachnaceae</taxon>
        <taxon>Lachnellula</taxon>
    </lineage>
</organism>
<dbReference type="PANTHER" id="PTHR12905">
    <property type="entry name" value="METALLOPHOSPHOESTERASE"/>
    <property type="match status" value="1"/>
</dbReference>
<dbReference type="Gene3D" id="3.60.21.10">
    <property type="match status" value="1"/>
</dbReference>
<dbReference type="OrthoDB" id="630188at2759"/>
<proteinExistence type="predicted"/>
<name>A0A8H8UF21_9HELO</name>
<keyword evidence="3" id="KW-0456">Lyase</keyword>
<feature type="non-terminal residue" evidence="3">
    <location>
        <position position="401"/>
    </location>
</feature>
<accession>A0A8H8UF21</accession>
<dbReference type="EMBL" id="QGMI01000390">
    <property type="protein sequence ID" value="TVY41460.1"/>
    <property type="molecule type" value="Genomic_DNA"/>
</dbReference>
<dbReference type="Pfam" id="PF00149">
    <property type="entry name" value="Metallophos"/>
    <property type="match status" value="1"/>
</dbReference>
<dbReference type="AlphaFoldDB" id="A0A8H8UF21"/>
<keyword evidence="4" id="KW-1185">Reference proteome</keyword>
<dbReference type="CDD" id="cd07379">
    <property type="entry name" value="MPP_239FB"/>
    <property type="match status" value="1"/>
</dbReference>
<dbReference type="GO" id="GO:0016829">
    <property type="term" value="F:lyase activity"/>
    <property type="evidence" value="ECO:0007669"/>
    <property type="project" value="UniProtKB-KW"/>
</dbReference>
<evidence type="ECO:0000313" key="4">
    <source>
        <dbReference type="Proteomes" id="UP000443090"/>
    </source>
</evidence>